<evidence type="ECO:0000313" key="4">
    <source>
        <dbReference type="Proteomes" id="UP000018949"/>
    </source>
</evidence>
<evidence type="ECO:0000256" key="1">
    <source>
        <dbReference type="SAM" id="MobiDB-lite"/>
    </source>
</evidence>
<dbReference type="AlphaFoldDB" id="W4RL23"/>
<dbReference type="Proteomes" id="UP000018949">
    <property type="component" value="Unassembled WGS sequence"/>
</dbReference>
<keyword evidence="4" id="KW-1185">Reference proteome</keyword>
<keyword evidence="2" id="KW-0732">Signal</keyword>
<proteinExistence type="predicted"/>
<organism evidence="3 4">
    <name type="scientific">Mesobacillus boroniphilus JCM 21738</name>
    <dbReference type="NCBI Taxonomy" id="1294265"/>
    <lineage>
        <taxon>Bacteria</taxon>
        <taxon>Bacillati</taxon>
        <taxon>Bacillota</taxon>
        <taxon>Bacilli</taxon>
        <taxon>Bacillales</taxon>
        <taxon>Bacillaceae</taxon>
        <taxon>Mesobacillus</taxon>
    </lineage>
</organism>
<evidence type="ECO:0000256" key="2">
    <source>
        <dbReference type="SAM" id="SignalP"/>
    </source>
</evidence>
<comment type="caution">
    <text evidence="3">The sequence shown here is derived from an EMBL/GenBank/DDBJ whole genome shotgun (WGS) entry which is preliminary data.</text>
</comment>
<reference evidence="3 4" key="1">
    <citation type="submission" date="2013-12" db="EMBL/GenBank/DDBJ databases">
        <title>NBRP : Genome information of microbial organism related human and environment.</title>
        <authorList>
            <person name="Hattori M."/>
            <person name="Oshima K."/>
            <person name="Inaba H."/>
            <person name="Suda W."/>
            <person name="Sakamoto M."/>
            <person name="Iino T."/>
            <person name="Kitahara M."/>
            <person name="Oshida Y."/>
            <person name="Iida T."/>
            <person name="Kudo T."/>
            <person name="Itoh T."/>
            <person name="Ahmed I."/>
            <person name="Ohkuma M."/>
        </authorList>
    </citation>
    <scope>NUCLEOTIDE SEQUENCE [LARGE SCALE GENOMIC DNA]</scope>
    <source>
        <strain evidence="3 4">JCM 21738</strain>
    </source>
</reference>
<sequence>MKKTLILTLFAAFVAGVIGLNSADRNLADLPSQHSQSGTTIADLPSQHSQSGTTIADLPSQHSQSGTIVADLPSQHDYNEVFV</sequence>
<feature type="region of interest" description="Disordered" evidence="1">
    <location>
        <begin position="30"/>
        <end position="72"/>
    </location>
</feature>
<dbReference type="RefSeq" id="WP_023626677.1">
    <property type="nucleotide sequence ID" value="NZ_BAUW01000010.1"/>
</dbReference>
<evidence type="ECO:0000313" key="3">
    <source>
        <dbReference type="EMBL" id="GAE44573.1"/>
    </source>
</evidence>
<accession>W4RL23</accession>
<gene>
    <name evidence="3" type="ORF">JCM21738_1295</name>
</gene>
<feature type="signal peptide" evidence="2">
    <location>
        <begin position="1"/>
        <end position="23"/>
    </location>
</feature>
<feature type="compositionally biased region" description="Polar residues" evidence="1">
    <location>
        <begin position="32"/>
        <end position="67"/>
    </location>
</feature>
<feature type="chain" id="PRO_5004849169" evidence="2">
    <location>
        <begin position="24"/>
        <end position="83"/>
    </location>
</feature>
<protein>
    <submittedName>
        <fullName evidence="3">Uncharacterized protein</fullName>
    </submittedName>
</protein>
<dbReference type="EMBL" id="BAUW01000010">
    <property type="protein sequence ID" value="GAE44573.1"/>
    <property type="molecule type" value="Genomic_DNA"/>
</dbReference>
<name>W4RL23_9BACI</name>